<protein>
    <recommendedName>
        <fullName evidence="5">RxLR effector protein</fullName>
    </recommendedName>
</protein>
<gene>
    <name evidence="7" type="ORF">AM587_10001257</name>
    <name evidence="6" type="ORF">AM587_10011024</name>
</gene>
<comment type="similarity">
    <text evidence="2 5">Belongs to the RxLR effector family.</text>
</comment>
<keyword evidence="4" id="KW-0732">Signal</keyword>
<accession>A0A0W8CL41</accession>
<evidence type="ECO:0000256" key="2">
    <source>
        <dbReference type="ARBA" id="ARBA00010400"/>
    </source>
</evidence>
<evidence type="ECO:0000256" key="3">
    <source>
        <dbReference type="ARBA" id="ARBA00022525"/>
    </source>
</evidence>
<evidence type="ECO:0000313" key="7">
    <source>
        <dbReference type="EMBL" id="KUF84450.1"/>
    </source>
</evidence>
<dbReference type="Pfam" id="PF16810">
    <property type="entry name" value="RXLR"/>
    <property type="match status" value="1"/>
</dbReference>
<name>A0A0W8CL41_PHYNI</name>
<dbReference type="EMBL" id="LNFO01002871">
    <property type="protein sequence ID" value="KUF84450.1"/>
    <property type="molecule type" value="Genomic_DNA"/>
</dbReference>
<comment type="caution">
    <text evidence="7">The sequence shown here is derived from an EMBL/GenBank/DDBJ whole genome shotgun (WGS) entry which is preliminary data.</text>
</comment>
<evidence type="ECO:0000256" key="4">
    <source>
        <dbReference type="ARBA" id="ARBA00022729"/>
    </source>
</evidence>
<dbReference type="InterPro" id="IPR031825">
    <property type="entry name" value="RXLR"/>
</dbReference>
<dbReference type="EMBL" id="LNFO01006125">
    <property type="protein sequence ID" value="KUF64580.1"/>
    <property type="molecule type" value="Genomic_DNA"/>
</dbReference>
<comment type="function">
    <text evidence="5">Effector that suppresses plant defense responses during pathogen infection.</text>
</comment>
<dbReference type="AlphaFoldDB" id="A0A0W8CL41"/>
<evidence type="ECO:0000256" key="5">
    <source>
        <dbReference type="RuleBase" id="RU367124"/>
    </source>
</evidence>
<sequence length="205" mass="23456">MNRKKTYYPGFPLSHHKITYGSTVAVQSKDSIAYMYTALLVHSNALPAAAETSLNQLTAVDGATTTSQRFLRRHIDSETTDNEERLNSGPIVLDTAKKIDDLFEVEKLDKILDPKMADKFLDGKTFFGWLDKSALDEALNGNIAQKTKVFEHWREKRLRPKALTKVLTTDPAVRKKYKFVYEMYDSYIKYVARKKLSGLKRNRGD</sequence>
<evidence type="ECO:0000313" key="8">
    <source>
        <dbReference type="Proteomes" id="UP000052943"/>
    </source>
</evidence>
<comment type="subcellular location">
    <subcellularLocation>
        <location evidence="1 5">Secreted</location>
    </subcellularLocation>
</comment>
<organism evidence="7 8">
    <name type="scientific">Phytophthora nicotianae</name>
    <name type="common">Potato buckeye rot agent</name>
    <name type="synonym">Phytophthora parasitica</name>
    <dbReference type="NCBI Taxonomy" id="4792"/>
    <lineage>
        <taxon>Eukaryota</taxon>
        <taxon>Sar</taxon>
        <taxon>Stramenopiles</taxon>
        <taxon>Oomycota</taxon>
        <taxon>Peronosporomycetes</taxon>
        <taxon>Peronosporales</taxon>
        <taxon>Peronosporaceae</taxon>
        <taxon>Phytophthora</taxon>
    </lineage>
</organism>
<proteinExistence type="inferred from homology"/>
<reference evidence="7 8" key="1">
    <citation type="submission" date="2015-11" db="EMBL/GenBank/DDBJ databases">
        <title>Genomes and virulence difference between two physiological races of Phytophthora nicotianae.</title>
        <authorList>
            <person name="Liu H."/>
            <person name="Ma X."/>
            <person name="Yu H."/>
            <person name="Fang D."/>
            <person name="Li Y."/>
            <person name="Wang X."/>
            <person name="Wang W."/>
            <person name="Dong Y."/>
            <person name="Xiao B."/>
        </authorList>
    </citation>
    <scope>NUCLEOTIDE SEQUENCE [LARGE SCALE GENOMIC DNA]</scope>
    <source>
        <strain evidence="8">race 0</strain>
        <strain evidence="7">Race 0</strain>
    </source>
</reference>
<dbReference type="Proteomes" id="UP000052943">
    <property type="component" value="Unassembled WGS sequence"/>
</dbReference>
<evidence type="ECO:0000256" key="1">
    <source>
        <dbReference type="ARBA" id="ARBA00004613"/>
    </source>
</evidence>
<evidence type="ECO:0000313" key="6">
    <source>
        <dbReference type="EMBL" id="KUF64580.1"/>
    </source>
</evidence>
<dbReference type="GO" id="GO:0005576">
    <property type="term" value="C:extracellular region"/>
    <property type="evidence" value="ECO:0007669"/>
    <property type="project" value="UniProtKB-SubCell"/>
</dbReference>
<comment type="domain">
    <text evidence="5">The RxLR-dEER motif acts to carry the protein into the host cell cytoplasm through binding to cell surface phosphatidylinositol-3-phosphate.</text>
</comment>
<keyword evidence="3 5" id="KW-0964">Secreted</keyword>